<keyword evidence="3" id="KW-1185">Reference proteome</keyword>
<dbReference type="VEuPathDB" id="TrichDB:TVAGG3_0586820"/>
<dbReference type="VEuPathDB" id="TrichDB:TVAG_058440"/>
<reference evidence="2" key="1">
    <citation type="submission" date="2006-10" db="EMBL/GenBank/DDBJ databases">
        <authorList>
            <person name="Amadeo P."/>
            <person name="Zhao Q."/>
            <person name="Wortman J."/>
            <person name="Fraser-Liggett C."/>
            <person name="Carlton J."/>
        </authorList>
    </citation>
    <scope>NUCLEOTIDE SEQUENCE</scope>
    <source>
        <strain evidence="2">G3</strain>
    </source>
</reference>
<gene>
    <name evidence="2" type="ORF">TVAG_058440</name>
</gene>
<dbReference type="Proteomes" id="UP000001542">
    <property type="component" value="Unassembled WGS sequence"/>
</dbReference>
<accession>A2EQA4</accession>
<proteinExistence type="predicted"/>
<keyword evidence="1" id="KW-0175">Coiled coil</keyword>
<evidence type="ECO:0000313" key="2">
    <source>
        <dbReference type="EMBL" id="EAY05187.1"/>
    </source>
</evidence>
<dbReference type="RefSeq" id="XP_001317410.1">
    <property type="nucleotide sequence ID" value="XM_001317375.1"/>
</dbReference>
<dbReference type="KEGG" id="tva:4763053"/>
<evidence type="ECO:0000256" key="1">
    <source>
        <dbReference type="SAM" id="Coils"/>
    </source>
</evidence>
<feature type="coiled-coil region" evidence="1">
    <location>
        <begin position="68"/>
        <end position="95"/>
    </location>
</feature>
<reference evidence="2" key="2">
    <citation type="journal article" date="2007" name="Science">
        <title>Draft genome sequence of the sexually transmitted pathogen Trichomonas vaginalis.</title>
        <authorList>
            <person name="Carlton J.M."/>
            <person name="Hirt R.P."/>
            <person name="Silva J.C."/>
            <person name="Delcher A.L."/>
            <person name="Schatz M."/>
            <person name="Zhao Q."/>
            <person name="Wortman J.R."/>
            <person name="Bidwell S.L."/>
            <person name="Alsmark U.C.M."/>
            <person name="Besteiro S."/>
            <person name="Sicheritz-Ponten T."/>
            <person name="Noel C.J."/>
            <person name="Dacks J.B."/>
            <person name="Foster P.G."/>
            <person name="Simillion C."/>
            <person name="Van de Peer Y."/>
            <person name="Miranda-Saavedra D."/>
            <person name="Barton G.J."/>
            <person name="Westrop G.D."/>
            <person name="Mueller S."/>
            <person name="Dessi D."/>
            <person name="Fiori P.L."/>
            <person name="Ren Q."/>
            <person name="Paulsen I."/>
            <person name="Zhang H."/>
            <person name="Bastida-Corcuera F.D."/>
            <person name="Simoes-Barbosa A."/>
            <person name="Brown M.T."/>
            <person name="Hayes R.D."/>
            <person name="Mukherjee M."/>
            <person name="Okumura C.Y."/>
            <person name="Schneider R."/>
            <person name="Smith A.J."/>
            <person name="Vanacova S."/>
            <person name="Villalvazo M."/>
            <person name="Haas B.J."/>
            <person name="Pertea M."/>
            <person name="Feldblyum T.V."/>
            <person name="Utterback T.R."/>
            <person name="Shu C.L."/>
            <person name="Osoegawa K."/>
            <person name="de Jong P.J."/>
            <person name="Hrdy I."/>
            <person name="Horvathova L."/>
            <person name="Zubacova Z."/>
            <person name="Dolezal P."/>
            <person name="Malik S.B."/>
            <person name="Logsdon J.M. Jr."/>
            <person name="Henze K."/>
            <person name="Gupta A."/>
            <person name="Wang C.C."/>
            <person name="Dunne R.L."/>
            <person name="Upcroft J.A."/>
            <person name="Upcroft P."/>
            <person name="White O."/>
            <person name="Salzberg S.L."/>
            <person name="Tang P."/>
            <person name="Chiu C.-H."/>
            <person name="Lee Y.-S."/>
            <person name="Embley T.M."/>
            <person name="Coombs G.H."/>
            <person name="Mottram J.C."/>
            <person name="Tachezy J."/>
            <person name="Fraser-Liggett C.M."/>
            <person name="Johnson P.J."/>
        </authorList>
    </citation>
    <scope>NUCLEOTIDE SEQUENCE [LARGE SCALE GENOMIC DNA]</scope>
    <source>
        <strain evidence="2">G3</strain>
    </source>
</reference>
<dbReference type="InParanoid" id="A2EQA4"/>
<organism evidence="2 3">
    <name type="scientific">Trichomonas vaginalis (strain ATCC PRA-98 / G3)</name>
    <dbReference type="NCBI Taxonomy" id="412133"/>
    <lineage>
        <taxon>Eukaryota</taxon>
        <taxon>Metamonada</taxon>
        <taxon>Parabasalia</taxon>
        <taxon>Trichomonadida</taxon>
        <taxon>Trichomonadidae</taxon>
        <taxon>Trichomonas</taxon>
    </lineage>
</organism>
<sequence length="283" mass="32932">MDSVVDKLQNGIQEGNELLRDIKNNVGNDDIRQFEQAANEYVDLYTKAKLYETLQQDKTIQPFKKSELDQARDQRQKIEQELQKIQNDRVRNEMTADEFQTLISQSNSILKQLKDKIPSSNTTDYNRLVEICDKEITDLKKSSAEYEWYENAYNKLSEFTNIEVISENKYRLKKKYILNIYQTKVELEKKDVFVSDISPDEDSIGVCIAQVMERLNAYEKITAAANRLGWSCEPARDSPFAILINESGCPARVSLFGNNYDVLLQMDDSSDDRFDRMKGKWRV</sequence>
<name>A2EQA4_TRIV3</name>
<dbReference type="SMR" id="A2EQA4"/>
<dbReference type="EMBL" id="DS113455">
    <property type="protein sequence ID" value="EAY05187.1"/>
    <property type="molecule type" value="Genomic_DNA"/>
</dbReference>
<evidence type="ECO:0000313" key="3">
    <source>
        <dbReference type="Proteomes" id="UP000001542"/>
    </source>
</evidence>
<dbReference type="AlphaFoldDB" id="A2EQA4"/>
<protein>
    <submittedName>
        <fullName evidence="2">Uncharacterized protein</fullName>
    </submittedName>
</protein>